<comment type="caution">
    <text evidence="1">The sequence shown here is derived from an EMBL/GenBank/DDBJ whole genome shotgun (WGS) entry which is preliminary data.</text>
</comment>
<organism evidence="1 2">
    <name type="scientific">Olpidium bornovanus</name>
    <dbReference type="NCBI Taxonomy" id="278681"/>
    <lineage>
        <taxon>Eukaryota</taxon>
        <taxon>Fungi</taxon>
        <taxon>Fungi incertae sedis</taxon>
        <taxon>Olpidiomycota</taxon>
        <taxon>Olpidiomycotina</taxon>
        <taxon>Olpidiomycetes</taxon>
        <taxon>Olpidiales</taxon>
        <taxon>Olpidiaceae</taxon>
        <taxon>Olpidium</taxon>
    </lineage>
</organism>
<dbReference type="OrthoDB" id="248233at2759"/>
<dbReference type="AlphaFoldDB" id="A0A8H7ZQG4"/>
<protein>
    <submittedName>
        <fullName evidence="1">Uncharacterized protein</fullName>
    </submittedName>
</protein>
<keyword evidence="2" id="KW-1185">Reference proteome</keyword>
<dbReference type="Proteomes" id="UP000673691">
    <property type="component" value="Unassembled WGS sequence"/>
</dbReference>
<name>A0A8H7ZQG4_9FUNG</name>
<dbReference type="PANTHER" id="PTHR43721:SF9">
    <property type="entry name" value="GTP-BINDING PROTEIN 1"/>
    <property type="match status" value="1"/>
</dbReference>
<dbReference type="GO" id="GO:0003746">
    <property type="term" value="F:translation elongation factor activity"/>
    <property type="evidence" value="ECO:0007669"/>
    <property type="project" value="TreeGrafter"/>
</dbReference>
<dbReference type="SUPFAM" id="SSF52540">
    <property type="entry name" value="P-loop containing nucleoside triphosphate hydrolases"/>
    <property type="match status" value="1"/>
</dbReference>
<dbReference type="EMBL" id="JAEFCI010010288">
    <property type="protein sequence ID" value="KAG5457309.1"/>
    <property type="molecule type" value="Genomic_DNA"/>
</dbReference>
<evidence type="ECO:0000313" key="1">
    <source>
        <dbReference type="EMBL" id="KAG5457309.1"/>
    </source>
</evidence>
<gene>
    <name evidence="1" type="ORF">BJ554DRAFT_2721</name>
</gene>
<dbReference type="InterPro" id="IPR027417">
    <property type="entry name" value="P-loop_NTPase"/>
</dbReference>
<reference evidence="1 2" key="1">
    <citation type="journal article" name="Sci. Rep.">
        <title>Genome-scale phylogenetic analyses confirm Olpidium as the closest living zoosporic fungus to the non-flagellated, terrestrial fungi.</title>
        <authorList>
            <person name="Chang Y."/>
            <person name="Rochon D."/>
            <person name="Sekimoto S."/>
            <person name="Wang Y."/>
            <person name="Chovatia M."/>
            <person name="Sandor L."/>
            <person name="Salamov A."/>
            <person name="Grigoriev I.V."/>
            <person name="Stajich J.E."/>
            <person name="Spatafora J.W."/>
        </authorList>
    </citation>
    <scope>NUCLEOTIDE SEQUENCE [LARGE SCALE GENOMIC DNA]</scope>
    <source>
        <strain evidence="1">S191</strain>
    </source>
</reference>
<evidence type="ECO:0000313" key="2">
    <source>
        <dbReference type="Proteomes" id="UP000673691"/>
    </source>
</evidence>
<dbReference type="Gene3D" id="3.40.50.300">
    <property type="entry name" value="P-loop containing nucleotide triphosphate hydrolases"/>
    <property type="match status" value="1"/>
</dbReference>
<proteinExistence type="predicted"/>
<dbReference type="PANTHER" id="PTHR43721">
    <property type="entry name" value="ELONGATION FACTOR TU-RELATED"/>
    <property type="match status" value="1"/>
</dbReference>
<sequence>MLYELGVNGTLCPIRLAEALSCFTEERPIRLAEALSCLNEERPIRLAEALSYDGSPAGFSENELSAALTFLRDAAMELGTDASTVWRKEIKQSHMCHVLLRRNPASPEQIFEVRCAVVGNVDAGKSTTLGVLTRGQLDDGRGRARVNLFRHKHEVESGRTSSVGLEILGYDSKGNSVLPAPGRKLNWEEICARAAKVASYGCAGFTLSCDELILA</sequence>
<accession>A0A8H7ZQG4</accession>
<dbReference type="InterPro" id="IPR050055">
    <property type="entry name" value="EF-Tu_GTPase"/>
</dbReference>